<keyword evidence="1" id="KW-0472">Membrane</keyword>
<reference evidence="2" key="1">
    <citation type="submission" date="2020-10" db="EMBL/GenBank/DDBJ databases">
        <authorList>
            <person name="Gilroy R."/>
        </authorList>
    </citation>
    <scope>NUCLEOTIDE SEQUENCE</scope>
    <source>
        <strain evidence="2">ChiSjej4B22-8349</strain>
    </source>
</reference>
<feature type="transmembrane region" description="Helical" evidence="1">
    <location>
        <begin position="103"/>
        <end position="123"/>
    </location>
</feature>
<protein>
    <submittedName>
        <fullName evidence="2">Ethanolamine utilization protein EutH</fullName>
    </submittedName>
</protein>
<dbReference type="PANTHER" id="PTHR40089:SF1">
    <property type="entry name" value="ETHANOLAMINE PERMEASE EUTH-RELATED"/>
    <property type="match status" value="1"/>
</dbReference>
<dbReference type="Pfam" id="PF04346">
    <property type="entry name" value="EutH"/>
    <property type="match status" value="1"/>
</dbReference>
<feature type="transmembrane region" description="Helical" evidence="1">
    <location>
        <begin position="70"/>
        <end position="91"/>
    </location>
</feature>
<feature type="transmembrane region" description="Helical" evidence="1">
    <location>
        <begin position="275"/>
        <end position="293"/>
    </location>
</feature>
<dbReference type="AlphaFoldDB" id="A0A9D1N686"/>
<evidence type="ECO:0000256" key="1">
    <source>
        <dbReference type="SAM" id="Phobius"/>
    </source>
</evidence>
<evidence type="ECO:0000313" key="3">
    <source>
        <dbReference type="Proteomes" id="UP000824130"/>
    </source>
</evidence>
<feature type="transmembrane region" description="Helical" evidence="1">
    <location>
        <begin position="232"/>
        <end position="254"/>
    </location>
</feature>
<comment type="caution">
    <text evidence="2">The sequence shown here is derived from an EMBL/GenBank/DDBJ whole genome shotgun (WGS) entry which is preliminary data.</text>
</comment>
<dbReference type="Proteomes" id="UP000824130">
    <property type="component" value="Unassembled WGS sequence"/>
</dbReference>
<accession>A0A9D1N686</accession>
<feature type="transmembrane region" description="Helical" evidence="1">
    <location>
        <begin position="328"/>
        <end position="349"/>
    </location>
</feature>
<feature type="transmembrane region" description="Helical" evidence="1">
    <location>
        <begin position="135"/>
        <end position="159"/>
    </location>
</feature>
<dbReference type="GO" id="GO:0034228">
    <property type="term" value="F:ethanolamine transmembrane transporter activity"/>
    <property type="evidence" value="ECO:0007669"/>
    <property type="project" value="InterPro"/>
</dbReference>
<evidence type="ECO:0000313" key="2">
    <source>
        <dbReference type="EMBL" id="HIU95448.1"/>
    </source>
</evidence>
<keyword evidence="1" id="KW-1133">Transmembrane helix</keyword>
<feature type="transmembrane region" description="Helical" evidence="1">
    <location>
        <begin position="165"/>
        <end position="184"/>
    </location>
</feature>
<dbReference type="PANTHER" id="PTHR40089">
    <property type="entry name" value="ETHANOLAMINE UTILIZATION PROTEIN EUTH"/>
    <property type="match status" value="1"/>
</dbReference>
<keyword evidence="1" id="KW-0812">Transmembrane</keyword>
<dbReference type="EMBL" id="DVOB01000041">
    <property type="protein sequence ID" value="HIU95448.1"/>
    <property type="molecule type" value="Genomic_DNA"/>
</dbReference>
<feature type="transmembrane region" description="Helical" evidence="1">
    <location>
        <begin position="196"/>
        <end position="220"/>
    </location>
</feature>
<proteinExistence type="predicted"/>
<name>A0A9D1N686_9FIRM</name>
<sequence length="367" mass="38821">MNVFTAIMLVFATVGMLDKVAGGRFRLSESFDKGLLTMGTMCIPMVGMSCAGVALIQNNTETIMKVMDTLPFDPSIVAGVLLAPDMGGYFIAEQLSGSKELFVFNGIVLGALLGQMVTFQLPIFLSSIRKEDSSFVLNGFVAGLIVIPVGLVAAAALLGVGSGEFVAEFIPLLLICLLMAAGLMKMPEKTVKGFEIFARGIQIITLILFFITVMGVFVPSAAYADFSSVEEIVIVVFKSAVIISGSLVLSELILRFFGKWIAVIARKLRVNEISVIGILLGCATSLAVLPLISKMDDKGKLMNGAFSVSGAYFMGGQMGFVSSVADGYTVAVMVIAKVICGGLGVLLAYKLYGRFSGRGELSEAAEI</sequence>
<reference evidence="2" key="2">
    <citation type="journal article" date="2021" name="PeerJ">
        <title>Extensive microbial diversity within the chicken gut microbiome revealed by metagenomics and culture.</title>
        <authorList>
            <person name="Gilroy R."/>
            <person name="Ravi A."/>
            <person name="Getino M."/>
            <person name="Pursley I."/>
            <person name="Horton D.L."/>
            <person name="Alikhan N.F."/>
            <person name="Baker D."/>
            <person name="Gharbi K."/>
            <person name="Hall N."/>
            <person name="Watson M."/>
            <person name="Adriaenssens E.M."/>
            <person name="Foster-Nyarko E."/>
            <person name="Jarju S."/>
            <person name="Secka A."/>
            <person name="Antonio M."/>
            <person name="Oren A."/>
            <person name="Chaudhuri R.R."/>
            <person name="La Ragione R."/>
            <person name="Hildebrand F."/>
            <person name="Pallen M.J."/>
        </authorList>
    </citation>
    <scope>NUCLEOTIDE SEQUENCE</scope>
    <source>
        <strain evidence="2">ChiSjej4B22-8349</strain>
    </source>
</reference>
<feature type="transmembrane region" description="Helical" evidence="1">
    <location>
        <begin position="38"/>
        <end position="58"/>
    </location>
</feature>
<gene>
    <name evidence="2" type="primary">eutH</name>
    <name evidence="2" type="ORF">IAD25_01870</name>
</gene>
<dbReference type="GO" id="GO:0005886">
    <property type="term" value="C:plasma membrane"/>
    <property type="evidence" value="ECO:0007669"/>
    <property type="project" value="TreeGrafter"/>
</dbReference>
<organism evidence="2 3">
    <name type="scientific">Candidatus Allocopromorpha excrementipullorum</name>
    <dbReference type="NCBI Taxonomy" id="2840743"/>
    <lineage>
        <taxon>Bacteria</taxon>
        <taxon>Bacillati</taxon>
        <taxon>Bacillota</taxon>
        <taxon>Clostridia</taxon>
        <taxon>Eubacteriales</taxon>
        <taxon>Eubacteriaceae</taxon>
        <taxon>Eubacteriaceae incertae sedis</taxon>
        <taxon>Candidatus Allocopromorpha</taxon>
    </lineage>
</organism>
<dbReference type="InterPro" id="IPR007441">
    <property type="entry name" value="EutH"/>
</dbReference>